<protein>
    <recommendedName>
        <fullName evidence="10">TFIID subunit TAF5 NTD2 domain-containing protein</fullName>
    </recommendedName>
</protein>
<keyword evidence="12" id="KW-1185">Reference proteome</keyword>
<dbReference type="InterPro" id="IPR015943">
    <property type="entry name" value="WD40/YVTN_repeat-like_dom_sf"/>
</dbReference>
<dbReference type="Gene3D" id="1.25.40.500">
    <property type="entry name" value="TFIID subunit TAF5, NTD2 domain"/>
    <property type="match status" value="1"/>
</dbReference>
<feature type="compositionally biased region" description="Polar residues" evidence="9">
    <location>
        <begin position="776"/>
        <end position="786"/>
    </location>
</feature>
<organism evidence="11 12">
    <name type="scientific">Clathrus columnatus</name>
    <dbReference type="NCBI Taxonomy" id="1419009"/>
    <lineage>
        <taxon>Eukaryota</taxon>
        <taxon>Fungi</taxon>
        <taxon>Dikarya</taxon>
        <taxon>Basidiomycota</taxon>
        <taxon>Agaricomycotina</taxon>
        <taxon>Agaricomycetes</taxon>
        <taxon>Phallomycetidae</taxon>
        <taxon>Phallales</taxon>
        <taxon>Clathraceae</taxon>
        <taxon>Clathrus</taxon>
    </lineage>
</organism>
<keyword evidence="7" id="KW-0539">Nucleus</keyword>
<feature type="repeat" description="WD" evidence="8">
    <location>
        <begin position="493"/>
        <end position="534"/>
    </location>
</feature>
<evidence type="ECO:0000256" key="8">
    <source>
        <dbReference type="PROSITE-ProRule" id="PRU00221"/>
    </source>
</evidence>
<evidence type="ECO:0000256" key="2">
    <source>
        <dbReference type="ARBA" id="ARBA00009435"/>
    </source>
</evidence>
<dbReference type="Proteomes" id="UP001050691">
    <property type="component" value="Unassembled WGS sequence"/>
</dbReference>
<feature type="repeat" description="WD" evidence="8">
    <location>
        <begin position="619"/>
        <end position="653"/>
    </location>
</feature>
<dbReference type="PANTHER" id="PTHR19879:SF1">
    <property type="entry name" value="CANNONBALL-RELATED"/>
    <property type="match status" value="1"/>
</dbReference>
<feature type="domain" description="TFIID subunit TAF5 NTD2" evidence="10">
    <location>
        <begin position="102"/>
        <end position="167"/>
    </location>
</feature>
<dbReference type="GO" id="GO:0016251">
    <property type="term" value="F:RNA polymerase II general transcription initiation factor activity"/>
    <property type="evidence" value="ECO:0007669"/>
    <property type="project" value="TreeGrafter"/>
</dbReference>
<comment type="similarity">
    <text evidence="2">Belongs to the WD repeat TAF5 family.</text>
</comment>
<dbReference type="Pfam" id="PF00400">
    <property type="entry name" value="WD40"/>
    <property type="match status" value="5"/>
</dbReference>
<dbReference type="Gene3D" id="2.130.10.10">
    <property type="entry name" value="YVTN repeat-like/Quinoprotein amine dehydrogenase"/>
    <property type="match status" value="2"/>
</dbReference>
<name>A0AAV5A830_9AGAM</name>
<evidence type="ECO:0000313" key="12">
    <source>
        <dbReference type="Proteomes" id="UP001050691"/>
    </source>
</evidence>
<evidence type="ECO:0000256" key="1">
    <source>
        <dbReference type="ARBA" id="ARBA00004123"/>
    </source>
</evidence>
<evidence type="ECO:0000256" key="5">
    <source>
        <dbReference type="ARBA" id="ARBA00023015"/>
    </source>
</evidence>
<dbReference type="Pfam" id="PF04494">
    <property type="entry name" value="TFIID_NTD2"/>
    <property type="match status" value="1"/>
</dbReference>
<dbReference type="SUPFAM" id="SSF160897">
    <property type="entry name" value="Taf5 N-terminal domain-like"/>
    <property type="match status" value="1"/>
</dbReference>
<dbReference type="SMART" id="SM00320">
    <property type="entry name" value="WD40"/>
    <property type="match status" value="6"/>
</dbReference>
<evidence type="ECO:0000256" key="9">
    <source>
        <dbReference type="SAM" id="MobiDB-lite"/>
    </source>
</evidence>
<keyword evidence="5" id="KW-0805">Transcription regulation</keyword>
<dbReference type="PRINTS" id="PR00320">
    <property type="entry name" value="GPROTEINBRPT"/>
</dbReference>
<dbReference type="GO" id="GO:0005669">
    <property type="term" value="C:transcription factor TFIID complex"/>
    <property type="evidence" value="ECO:0007669"/>
    <property type="project" value="TreeGrafter"/>
</dbReference>
<feature type="region of interest" description="Disordered" evidence="9">
    <location>
        <begin position="747"/>
        <end position="786"/>
    </location>
</feature>
<evidence type="ECO:0000256" key="6">
    <source>
        <dbReference type="ARBA" id="ARBA00023163"/>
    </source>
</evidence>
<dbReference type="CDD" id="cd08044">
    <property type="entry name" value="TAF5_NTD2"/>
    <property type="match status" value="1"/>
</dbReference>
<dbReference type="PROSITE" id="PS50082">
    <property type="entry name" value="WD_REPEATS_2"/>
    <property type="match status" value="5"/>
</dbReference>
<dbReference type="InterPro" id="IPR006594">
    <property type="entry name" value="LisH"/>
</dbReference>
<dbReference type="GO" id="GO:0006367">
    <property type="term" value="P:transcription initiation at RNA polymerase II promoter"/>
    <property type="evidence" value="ECO:0007669"/>
    <property type="project" value="TreeGrafter"/>
</dbReference>
<evidence type="ECO:0000256" key="7">
    <source>
        <dbReference type="ARBA" id="ARBA00023242"/>
    </source>
</evidence>
<feature type="repeat" description="WD" evidence="8">
    <location>
        <begin position="535"/>
        <end position="576"/>
    </location>
</feature>
<evidence type="ECO:0000259" key="10">
    <source>
        <dbReference type="Pfam" id="PF04494"/>
    </source>
</evidence>
<dbReference type="PROSITE" id="PS00678">
    <property type="entry name" value="WD_REPEATS_1"/>
    <property type="match status" value="2"/>
</dbReference>
<dbReference type="InterPro" id="IPR007582">
    <property type="entry name" value="TFIID_NTD2"/>
</dbReference>
<feature type="repeat" description="WD" evidence="8">
    <location>
        <begin position="577"/>
        <end position="618"/>
    </location>
</feature>
<comment type="caution">
    <text evidence="11">The sequence shown here is derived from an EMBL/GenBank/DDBJ whole genome shotgun (WGS) entry which is preliminary data.</text>
</comment>
<keyword evidence="6" id="KW-0804">Transcription</keyword>
<dbReference type="CDD" id="cd00200">
    <property type="entry name" value="WD40"/>
    <property type="match status" value="1"/>
</dbReference>
<feature type="repeat" description="WD" evidence="8">
    <location>
        <begin position="445"/>
        <end position="492"/>
    </location>
</feature>
<dbReference type="InterPro" id="IPR019775">
    <property type="entry name" value="WD40_repeat_CS"/>
</dbReference>
<evidence type="ECO:0000313" key="11">
    <source>
        <dbReference type="EMBL" id="GJJ09409.1"/>
    </source>
</evidence>
<dbReference type="AlphaFoldDB" id="A0AAV5A830"/>
<dbReference type="PROSITE" id="PS50294">
    <property type="entry name" value="WD_REPEATS_REGION"/>
    <property type="match status" value="5"/>
</dbReference>
<accession>A0AAV5A830</accession>
<dbReference type="SUPFAM" id="SSF50978">
    <property type="entry name" value="WD40 repeat-like"/>
    <property type="match status" value="1"/>
</dbReference>
<keyword evidence="4" id="KW-0677">Repeat</keyword>
<keyword evidence="3 8" id="KW-0853">WD repeat</keyword>
<sequence>MSSTPEPSTPSKNDPHHIVLEYLKSRGFKKTEQALREELDIGNDKGTTHIHHGLSKLLASLDAAGAEEMLSLDPSDRAEGFRDLESWVDGSLDMYRVSLLTREALSFFHDYSSSLLPTHNDVLHRLATLLLPIHVQSDEIAQRFRNEKYTVRMSRSGFGLLIGWLTEGTGGESPGAGHGFSGEKGRRGRATVMRVVNNHVQFDGNGHVAANPTSISPDTWEESTGLLSALTQVNGSKGYSRASELQSFNVSRGAVKLGPLPIDEGVRQEAERQIREQQMTGFDPEVSGGSQHDLPFPFGVIPVGITAPTLNDLLPRPPLFKTIDIQREVDRIRDARKRIKLDPSILSGNVDIHGFDNQSTTARAKALPSICAYTLHDALDGVPCATFSNDSTLMAAGFSESYIRLFSLKQERLRGMRSDFQESTIRDSASLRRLKEKVGSTTRKLIGHSGPVYSVAFDPLSGSSRSPRYLLSSSADSTARLWSMDTLTNVVAYRGHIGPVWDVTWSPLGIYFATGSRDRTARLWSTDRTAPLRIYAGHLSDVDCVTFHPNSLYLATGSGDWTCRLWDVQKGSCVRVFVGHQGMVSAIAISPDGRYLASAAEDLAINLWDLGSGRRIKKMTGHTASIYSLAFSAESSLLVSGGADYTVRCWDVKGAGGLPVKSQDGDDLDNFAPGSIGGARRTLGGISERDGATEEESIDTVDLLATFPTRRTPVINIQFTPRNLCLVAGPFLSLDSNTPILPMSSSMEVDGGGSSTLLPPTQQLQPQLQPQPQPQVSIHDSPSTSHWDQVQPVREMYCQVPVRVHVRRPGKDTWIYVGRATVSHEVMGHSSRVVVRTTSDKLLVTFGEHSDLQAERRGNFVIVACVESEGGVLSWSLCTVNMSDTLRLLASIELACYRAKQLFADPARFSNTRRRIERVIRDDRRKRHKRKRDEETMISAFAQQKIG</sequence>
<dbReference type="PROSITE" id="PS50896">
    <property type="entry name" value="LISH"/>
    <property type="match status" value="1"/>
</dbReference>
<proteinExistence type="inferred from homology"/>
<feature type="compositionally biased region" description="Low complexity" evidence="9">
    <location>
        <begin position="756"/>
        <end position="770"/>
    </location>
</feature>
<dbReference type="PANTHER" id="PTHR19879">
    <property type="entry name" value="TRANSCRIPTION INITIATION FACTOR TFIID"/>
    <property type="match status" value="1"/>
</dbReference>
<comment type="subcellular location">
    <subcellularLocation>
        <location evidence="1">Nucleus</location>
    </subcellularLocation>
</comment>
<reference evidence="11" key="1">
    <citation type="submission" date="2021-10" db="EMBL/GenBank/DDBJ databases">
        <title>De novo Genome Assembly of Clathrus columnatus (Basidiomycota, Fungi) Using Illumina and Nanopore Sequence Data.</title>
        <authorList>
            <person name="Ogiso-Tanaka E."/>
            <person name="Itagaki H."/>
            <person name="Hosoya T."/>
            <person name="Hosaka K."/>
        </authorList>
    </citation>
    <scope>NUCLEOTIDE SEQUENCE</scope>
    <source>
        <strain evidence="11">MO-923</strain>
    </source>
</reference>
<evidence type="ECO:0000256" key="3">
    <source>
        <dbReference type="ARBA" id="ARBA00022574"/>
    </source>
</evidence>
<dbReference type="InterPro" id="IPR037264">
    <property type="entry name" value="TFIID_NTD2_sf"/>
</dbReference>
<dbReference type="InterPro" id="IPR036322">
    <property type="entry name" value="WD40_repeat_dom_sf"/>
</dbReference>
<gene>
    <name evidence="11" type="ORF">Clacol_003631</name>
</gene>
<evidence type="ECO:0000256" key="4">
    <source>
        <dbReference type="ARBA" id="ARBA00022737"/>
    </source>
</evidence>
<dbReference type="InterPro" id="IPR020472">
    <property type="entry name" value="WD40_PAC1"/>
</dbReference>
<dbReference type="InterPro" id="IPR001680">
    <property type="entry name" value="WD40_rpt"/>
</dbReference>
<dbReference type="EMBL" id="BPWL01000004">
    <property type="protein sequence ID" value="GJJ09409.1"/>
    <property type="molecule type" value="Genomic_DNA"/>
</dbReference>